<evidence type="ECO:0000256" key="1">
    <source>
        <dbReference type="ARBA" id="ARBA00010641"/>
    </source>
</evidence>
<dbReference type="InterPro" id="IPR013325">
    <property type="entry name" value="RNA_pol_sigma_r2"/>
</dbReference>
<dbReference type="EMBL" id="UOFJ01000708">
    <property type="protein sequence ID" value="VAW73352.1"/>
    <property type="molecule type" value="Genomic_DNA"/>
</dbReference>
<reference evidence="8" key="1">
    <citation type="submission" date="2018-06" db="EMBL/GenBank/DDBJ databases">
        <authorList>
            <person name="Zhirakovskaya E."/>
        </authorList>
    </citation>
    <scope>NUCLEOTIDE SEQUENCE</scope>
</reference>
<comment type="similarity">
    <text evidence="1">Belongs to the sigma-70 factor family. ECF subfamily.</text>
</comment>
<evidence type="ECO:0000256" key="4">
    <source>
        <dbReference type="ARBA" id="ARBA00023125"/>
    </source>
</evidence>
<dbReference type="NCBIfam" id="TIGR02943">
    <property type="entry name" value="Sig70_famx1"/>
    <property type="match status" value="1"/>
</dbReference>
<dbReference type="NCBIfam" id="TIGR02937">
    <property type="entry name" value="sigma70-ECF"/>
    <property type="match status" value="1"/>
</dbReference>
<dbReference type="Pfam" id="PF04542">
    <property type="entry name" value="Sigma70_r2"/>
    <property type="match status" value="1"/>
</dbReference>
<keyword evidence="3" id="KW-0731">Sigma factor</keyword>
<dbReference type="InterPro" id="IPR039425">
    <property type="entry name" value="RNA_pol_sigma-70-like"/>
</dbReference>
<evidence type="ECO:0000259" key="7">
    <source>
        <dbReference type="Pfam" id="PF08281"/>
    </source>
</evidence>
<dbReference type="InterPro" id="IPR007627">
    <property type="entry name" value="RNA_pol_sigma70_r2"/>
</dbReference>
<gene>
    <name evidence="8" type="ORF">MNBD_GAMMA10-32</name>
</gene>
<sequence>MSNSEKIAALRDDLLRFARLQLYDATRVEDVVHETINAALTSNTYSGKGSLKSWVFAILRHKIVDIIREQHKTAAENYTEEDPADSDSAFNNKGYWKKSRQPANWQLPENILANQQFLNIFERCIALLPANTARVFMMREHLGLSVTEICDALDMSETNCWVIMHRARTQLRTCLERNLIEKNALNLEH</sequence>
<keyword evidence="5" id="KW-0804">Transcription</keyword>
<dbReference type="GO" id="GO:0003677">
    <property type="term" value="F:DNA binding"/>
    <property type="evidence" value="ECO:0007669"/>
    <property type="project" value="UniProtKB-KW"/>
</dbReference>
<dbReference type="GO" id="GO:0006352">
    <property type="term" value="P:DNA-templated transcription initiation"/>
    <property type="evidence" value="ECO:0007669"/>
    <property type="project" value="InterPro"/>
</dbReference>
<dbReference type="Pfam" id="PF08281">
    <property type="entry name" value="Sigma70_r4_2"/>
    <property type="match status" value="1"/>
</dbReference>
<evidence type="ECO:0000256" key="5">
    <source>
        <dbReference type="ARBA" id="ARBA00023163"/>
    </source>
</evidence>
<accession>A0A3B0YDH0</accession>
<proteinExistence type="inferred from homology"/>
<dbReference type="SUPFAM" id="SSF88946">
    <property type="entry name" value="Sigma2 domain of RNA polymerase sigma factors"/>
    <property type="match status" value="1"/>
</dbReference>
<dbReference type="InterPro" id="IPR014289">
    <property type="entry name" value="RNA_pol_sigma-24-rel"/>
</dbReference>
<dbReference type="InterPro" id="IPR014284">
    <property type="entry name" value="RNA_pol_sigma-70_dom"/>
</dbReference>
<organism evidence="8">
    <name type="scientific">hydrothermal vent metagenome</name>
    <dbReference type="NCBI Taxonomy" id="652676"/>
    <lineage>
        <taxon>unclassified sequences</taxon>
        <taxon>metagenomes</taxon>
        <taxon>ecological metagenomes</taxon>
    </lineage>
</organism>
<dbReference type="PANTHER" id="PTHR43133">
    <property type="entry name" value="RNA POLYMERASE ECF-TYPE SIGMA FACTO"/>
    <property type="match status" value="1"/>
</dbReference>
<dbReference type="SUPFAM" id="SSF88659">
    <property type="entry name" value="Sigma3 and sigma4 domains of RNA polymerase sigma factors"/>
    <property type="match status" value="1"/>
</dbReference>
<evidence type="ECO:0000259" key="6">
    <source>
        <dbReference type="Pfam" id="PF04542"/>
    </source>
</evidence>
<keyword evidence="4" id="KW-0238">DNA-binding</keyword>
<dbReference type="InterPro" id="IPR013324">
    <property type="entry name" value="RNA_pol_sigma_r3/r4-like"/>
</dbReference>
<evidence type="ECO:0000256" key="2">
    <source>
        <dbReference type="ARBA" id="ARBA00023015"/>
    </source>
</evidence>
<feature type="domain" description="RNA polymerase sigma-70 region 2" evidence="6">
    <location>
        <begin position="8"/>
        <end position="72"/>
    </location>
</feature>
<dbReference type="InterPro" id="IPR013249">
    <property type="entry name" value="RNA_pol_sigma70_r4_t2"/>
</dbReference>
<dbReference type="InterPro" id="IPR036388">
    <property type="entry name" value="WH-like_DNA-bd_sf"/>
</dbReference>
<dbReference type="AlphaFoldDB" id="A0A3B0YDH0"/>
<dbReference type="Gene3D" id="1.10.10.10">
    <property type="entry name" value="Winged helix-like DNA-binding domain superfamily/Winged helix DNA-binding domain"/>
    <property type="match status" value="1"/>
</dbReference>
<evidence type="ECO:0000256" key="3">
    <source>
        <dbReference type="ARBA" id="ARBA00023082"/>
    </source>
</evidence>
<dbReference type="GO" id="GO:0016987">
    <property type="term" value="F:sigma factor activity"/>
    <property type="evidence" value="ECO:0007669"/>
    <property type="project" value="UniProtKB-KW"/>
</dbReference>
<dbReference type="PANTHER" id="PTHR43133:SF8">
    <property type="entry name" value="RNA POLYMERASE SIGMA FACTOR HI_1459-RELATED"/>
    <property type="match status" value="1"/>
</dbReference>
<feature type="domain" description="RNA polymerase sigma factor 70 region 4 type 2" evidence="7">
    <location>
        <begin position="119"/>
        <end position="171"/>
    </location>
</feature>
<evidence type="ECO:0000313" key="8">
    <source>
        <dbReference type="EMBL" id="VAW73352.1"/>
    </source>
</evidence>
<dbReference type="Gene3D" id="1.10.1740.10">
    <property type="match status" value="1"/>
</dbReference>
<keyword evidence="2" id="KW-0805">Transcription regulation</keyword>
<name>A0A3B0YDH0_9ZZZZ</name>
<protein>
    <submittedName>
        <fullName evidence="8">RNA polymerase sigma-70 factor</fullName>
    </submittedName>
</protein>